<dbReference type="SUPFAM" id="SSF52980">
    <property type="entry name" value="Restriction endonuclease-like"/>
    <property type="match status" value="1"/>
</dbReference>
<dbReference type="EMBL" id="CACRXK020001670">
    <property type="protein sequence ID" value="CAB3990489.1"/>
    <property type="molecule type" value="Genomic_DNA"/>
</dbReference>
<dbReference type="Gene3D" id="3.90.320.10">
    <property type="match status" value="1"/>
</dbReference>
<evidence type="ECO:0000259" key="1">
    <source>
        <dbReference type="Pfam" id="PF09588"/>
    </source>
</evidence>
<dbReference type="GO" id="GO:0006281">
    <property type="term" value="P:DNA repair"/>
    <property type="evidence" value="ECO:0007669"/>
    <property type="project" value="UniProtKB-ARBA"/>
</dbReference>
<keyword evidence="2" id="KW-0548">Nucleotidyltransferase</keyword>
<name>A0A6S7GLB9_PARCT</name>
<dbReference type="CDD" id="cd22343">
    <property type="entry name" value="PDDEXK_lambda_exonuclease-like"/>
    <property type="match status" value="1"/>
</dbReference>
<dbReference type="GO" id="GO:0003964">
    <property type="term" value="F:RNA-directed DNA polymerase activity"/>
    <property type="evidence" value="ECO:0007669"/>
    <property type="project" value="UniProtKB-KW"/>
</dbReference>
<sequence>MTNECLTLLLNGIQKSNPTAVLFKSIEGMSIDSVTCHNLTVINIANEVSIGCQDKDEKMTTLIKKLCFSDKEYAATKSCTKLQLSNGGNAEKKKHYALEATKHIDFKLEKSGLYLDKNRAYIGASPDGIMYCKCHGKAVIEIKCPFSIKDSKIADGYGKCDFLTLEDDSIVLKTSHKYYTQINSQIALSNSTCGYFVVWTSQDILVQNIEFNKNHWEAVSTNLEIFFKSYVAERILRLNPIEFCGSCEKVLFEENEIAENELDLRSICCDQCNCWYIT</sequence>
<dbReference type="InterPro" id="IPR011335">
    <property type="entry name" value="Restrct_endonuc-II-like"/>
</dbReference>
<dbReference type="Pfam" id="PF09588">
    <property type="entry name" value="YqaJ"/>
    <property type="match status" value="1"/>
</dbReference>
<keyword evidence="3" id="KW-1185">Reference proteome</keyword>
<dbReference type="PANTHER" id="PTHR47526:SF3">
    <property type="entry name" value="PHD-TYPE DOMAIN-CONTAINING PROTEIN"/>
    <property type="match status" value="1"/>
</dbReference>
<dbReference type="Proteomes" id="UP001152795">
    <property type="component" value="Unassembled WGS sequence"/>
</dbReference>
<feature type="domain" description="YqaJ viral recombinase" evidence="1">
    <location>
        <begin position="61"/>
        <end position="190"/>
    </location>
</feature>
<gene>
    <name evidence="2" type="ORF">PACLA_8A045460</name>
</gene>
<dbReference type="AlphaFoldDB" id="A0A6S7GLB9"/>
<keyword evidence="2" id="KW-0808">Transferase</keyword>
<evidence type="ECO:0000313" key="2">
    <source>
        <dbReference type="EMBL" id="CAB3990489.1"/>
    </source>
</evidence>
<evidence type="ECO:0000313" key="3">
    <source>
        <dbReference type="Proteomes" id="UP001152795"/>
    </source>
</evidence>
<dbReference type="InterPro" id="IPR019080">
    <property type="entry name" value="YqaJ_viral_recombinase"/>
</dbReference>
<keyword evidence="2" id="KW-0695">RNA-directed DNA polymerase</keyword>
<organism evidence="2 3">
    <name type="scientific">Paramuricea clavata</name>
    <name type="common">Red gorgonian</name>
    <name type="synonym">Violescent sea-whip</name>
    <dbReference type="NCBI Taxonomy" id="317549"/>
    <lineage>
        <taxon>Eukaryota</taxon>
        <taxon>Metazoa</taxon>
        <taxon>Cnidaria</taxon>
        <taxon>Anthozoa</taxon>
        <taxon>Octocorallia</taxon>
        <taxon>Malacalcyonacea</taxon>
        <taxon>Plexauridae</taxon>
        <taxon>Paramuricea</taxon>
    </lineage>
</organism>
<accession>A0A6S7GLB9</accession>
<protein>
    <submittedName>
        <fullName evidence="2">RNA-directed DNA polymerase from mobile element jockey</fullName>
    </submittedName>
</protein>
<dbReference type="OrthoDB" id="6775702at2759"/>
<proteinExistence type="predicted"/>
<dbReference type="InterPro" id="IPR011604">
    <property type="entry name" value="PDDEXK-like_dom_sf"/>
</dbReference>
<reference evidence="2" key="1">
    <citation type="submission" date="2020-04" db="EMBL/GenBank/DDBJ databases">
        <authorList>
            <person name="Alioto T."/>
            <person name="Alioto T."/>
            <person name="Gomez Garrido J."/>
        </authorList>
    </citation>
    <scope>NUCLEOTIDE SEQUENCE</scope>
    <source>
        <strain evidence="2">A484AB</strain>
    </source>
</reference>
<dbReference type="PANTHER" id="PTHR47526">
    <property type="entry name" value="ATP-DEPENDENT DNA HELICASE"/>
    <property type="match status" value="1"/>
</dbReference>
<comment type="caution">
    <text evidence="2">The sequence shown here is derived from an EMBL/GenBank/DDBJ whole genome shotgun (WGS) entry which is preliminary data.</text>
</comment>